<reference evidence="4" key="1">
    <citation type="submission" date="2017-02" db="UniProtKB">
        <authorList>
            <consortium name="WormBaseParasite"/>
        </authorList>
    </citation>
    <scope>IDENTIFICATION</scope>
</reference>
<name>A0A0R3Q4Q1_9BILA</name>
<proteinExistence type="predicted"/>
<dbReference type="Proteomes" id="UP000280834">
    <property type="component" value="Unassembled WGS sequence"/>
</dbReference>
<reference evidence="2 3" key="2">
    <citation type="submission" date="2018-11" db="EMBL/GenBank/DDBJ databases">
        <authorList>
            <consortium name="Pathogen Informatics"/>
        </authorList>
    </citation>
    <scope>NUCLEOTIDE SEQUENCE [LARGE SCALE GENOMIC DNA]</scope>
</reference>
<accession>A0A0R3Q4Q1</accession>
<dbReference type="WBParaSite" id="BTMF_0000129101-mRNA-1">
    <property type="protein sequence ID" value="BTMF_0000129101-mRNA-1"/>
    <property type="gene ID" value="BTMF_0000129101"/>
</dbReference>
<keyword evidence="1" id="KW-1133">Transmembrane helix</keyword>
<evidence type="ECO:0000256" key="1">
    <source>
        <dbReference type="SAM" id="Phobius"/>
    </source>
</evidence>
<evidence type="ECO:0000313" key="3">
    <source>
        <dbReference type="Proteomes" id="UP000280834"/>
    </source>
</evidence>
<evidence type="ECO:0000313" key="4">
    <source>
        <dbReference type="WBParaSite" id="BTMF_0000129101-mRNA-1"/>
    </source>
</evidence>
<sequence length="79" mass="9631">MRINLTVIIREVQHLPYFLTFLFISGLLLLSVYIYFKMYIFACLYLFRYVVHYIIFYNTFSFMIYHLQILSALMLILLA</sequence>
<keyword evidence="3" id="KW-1185">Reference proteome</keyword>
<feature type="transmembrane region" description="Helical" evidence="1">
    <location>
        <begin position="21"/>
        <end position="47"/>
    </location>
</feature>
<gene>
    <name evidence="2" type="ORF">BTMF_LOCUS633</name>
</gene>
<protein>
    <submittedName>
        <fullName evidence="2 4">Uncharacterized protein</fullName>
    </submittedName>
</protein>
<dbReference type="EMBL" id="UZAG01000380">
    <property type="protein sequence ID" value="VDO08194.1"/>
    <property type="molecule type" value="Genomic_DNA"/>
</dbReference>
<dbReference type="AlphaFoldDB" id="A0A0R3Q4Q1"/>
<keyword evidence="1" id="KW-0472">Membrane</keyword>
<keyword evidence="1" id="KW-0812">Transmembrane</keyword>
<feature type="transmembrane region" description="Helical" evidence="1">
    <location>
        <begin position="53"/>
        <end position="78"/>
    </location>
</feature>
<evidence type="ECO:0000313" key="2">
    <source>
        <dbReference type="EMBL" id="VDO08194.1"/>
    </source>
</evidence>
<organism evidence="4">
    <name type="scientific">Brugia timori</name>
    <dbReference type="NCBI Taxonomy" id="42155"/>
    <lineage>
        <taxon>Eukaryota</taxon>
        <taxon>Metazoa</taxon>
        <taxon>Ecdysozoa</taxon>
        <taxon>Nematoda</taxon>
        <taxon>Chromadorea</taxon>
        <taxon>Rhabditida</taxon>
        <taxon>Spirurina</taxon>
        <taxon>Spiruromorpha</taxon>
        <taxon>Filarioidea</taxon>
        <taxon>Onchocercidae</taxon>
        <taxon>Brugia</taxon>
    </lineage>
</organism>